<dbReference type="Gene3D" id="2.30.30.940">
    <property type="match status" value="1"/>
</dbReference>
<evidence type="ECO:0000259" key="1">
    <source>
        <dbReference type="Pfam" id="PF08751"/>
    </source>
</evidence>
<accession>A0A5B9EAL9</accession>
<dbReference type="RefSeq" id="WP_147647375.1">
    <property type="nucleotide sequence ID" value="NZ_CP042806.1"/>
</dbReference>
<dbReference type="CDD" id="cd17933">
    <property type="entry name" value="DEXSc_RecD-like"/>
    <property type="match status" value="1"/>
</dbReference>
<reference evidence="2 3" key="1">
    <citation type="submission" date="2019-08" db="EMBL/GenBank/DDBJ databases">
        <title>Complete genome sequence of Terriglobus albidus strain ORNL.</title>
        <authorList>
            <person name="Podar M."/>
        </authorList>
    </citation>
    <scope>NUCLEOTIDE SEQUENCE [LARGE SCALE GENOMIC DNA]</scope>
    <source>
        <strain evidence="2 3">ORNL</strain>
    </source>
</reference>
<dbReference type="Gene3D" id="3.40.50.300">
    <property type="entry name" value="P-loop containing nucleotide triphosphate hydrolases"/>
    <property type="match status" value="2"/>
</dbReference>
<evidence type="ECO:0000313" key="3">
    <source>
        <dbReference type="Proteomes" id="UP000321820"/>
    </source>
</evidence>
<dbReference type="OrthoDB" id="1634048at2"/>
<organism evidence="2 3">
    <name type="scientific">Terriglobus albidus</name>
    <dbReference type="NCBI Taxonomy" id="1592106"/>
    <lineage>
        <taxon>Bacteria</taxon>
        <taxon>Pseudomonadati</taxon>
        <taxon>Acidobacteriota</taxon>
        <taxon>Terriglobia</taxon>
        <taxon>Terriglobales</taxon>
        <taxon>Acidobacteriaceae</taxon>
        <taxon>Terriglobus</taxon>
    </lineage>
</organism>
<dbReference type="NCBIfam" id="TIGR02686">
    <property type="entry name" value="relax_trwC"/>
    <property type="match status" value="1"/>
</dbReference>
<dbReference type="SUPFAM" id="SSF55464">
    <property type="entry name" value="Origin of replication-binding domain, RBD-like"/>
    <property type="match status" value="1"/>
</dbReference>
<keyword evidence="3" id="KW-1185">Reference proteome</keyword>
<dbReference type="Pfam" id="PF13604">
    <property type="entry name" value="AAA_30"/>
    <property type="match status" value="1"/>
</dbReference>
<dbReference type="NCBIfam" id="NF041492">
    <property type="entry name" value="MobF"/>
    <property type="match status" value="1"/>
</dbReference>
<dbReference type="CDD" id="cd18809">
    <property type="entry name" value="SF1_C_RecD"/>
    <property type="match status" value="1"/>
</dbReference>
<dbReference type="InterPro" id="IPR014059">
    <property type="entry name" value="TraI/TrwC_relax"/>
</dbReference>
<dbReference type="SUPFAM" id="SSF52540">
    <property type="entry name" value="P-loop containing nucleoside triphosphate hydrolases"/>
    <property type="match status" value="2"/>
</dbReference>
<proteinExistence type="predicted"/>
<feature type="domain" description="TrwC relaxase" evidence="1">
    <location>
        <begin position="10"/>
        <end position="300"/>
    </location>
</feature>
<dbReference type="KEGG" id="talb:FTW19_09365"/>
<sequence length="921" mass="103184">MLTLSKALSANQARTYHAREFTSEKQNYWSRDRRGHSEWQGGLAREWGLHGSVADEQFARLSEGQHPVSAAQLVKHQPARTYENEYGKQITSAEHRAGWDATFSAPKSVSVTALVGGDDRVRDAHRESVRVALHELEHYTQARIGNVRAPETTGKFVAATFEHDTARPVDGYAAPQLHTHAVIFNITERENGQTRALQERSLFQSQHYATSVYRSELAMRLQGLGYEIERGQHGQPEIKGYSQEYLEASSPRRAQIKEHLQEIGRDGAGAAQVAAHRTRDSKDILSREEVLERHRELAAKFGNQPDHVVAQVQKREHKVEQQPEKAVQQSMTYSRNHVFERSAVQDERSILQAAMDRSMGQATYSQVRQEFEQRVQHGEFRLVERSDGRAAPQYTTAEMVRLEREIIGLVRKGNESRYESSMLVSPVLRIRIEDAHPELSKSQLAAVDDIFLTREKIVGLDGVAGAGKTTTLSVIREGVEAQGYRVEGFAPTSRAAQKLAEAGMMTSTLQHHLVKGERPNTGGKRLYVLDESSLASTRQMHEFLSRLHRNDRVLLVGDVRQHEGVEAGRPFAQLQEAGMHTVKLDEILRQLDPELKEAVEMLARGHVAAAIESLDIQGRVHEVIGRDARISSIAREYAASPENTLVVSPDNRSRAEINTAIHRELQKQDIVSKREHTMQVLVPRQELTGADRSWAQQYQPNDVLHYSRTSKETGIGKGEYARVLTVNGQENLLRVLRGNGEQTTYDPRRQMGVSVYRADEKAFSVGDRIQFTAPNQELKIANRELASIENIGTNGSVRLKLDSGRNVEVRVHGFPHIDHGYAVTSHSSQGQTAERVLIHADTELGAKDLLNHRMAYVSVSRGQWDAQIFTNDRDKLVQALSHDVSHKSVLEPGQAISGTPQRIGPASEHVLERSMGYGLGL</sequence>
<dbReference type="AlphaFoldDB" id="A0A5B9EAL9"/>
<dbReference type="EMBL" id="CP042806">
    <property type="protein sequence ID" value="QEE28185.1"/>
    <property type="molecule type" value="Genomic_DNA"/>
</dbReference>
<dbReference type="Pfam" id="PF08751">
    <property type="entry name" value="TrwC"/>
    <property type="match status" value="1"/>
</dbReference>
<gene>
    <name evidence="2" type="ORF">FTW19_09365</name>
</gene>
<dbReference type="InterPro" id="IPR027417">
    <property type="entry name" value="P-loop_NTPase"/>
</dbReference>
<dbReference type="InterPro" id="IPR014862">
    <property type="entry name" value="TrwC"/>
</dbReference>
<name>A0A5B9EAL9_9BACT</name>
<protein>
    <submittedName>
        <fullName evidence="2">Conjugative relaxase</fullName>
    </submittedName>
</protein>
<dbReference type="Proteomes" id="UP000321820">
    <property type="component" value="Chromosome"/>
</dbReference>
<evidence type="ECO:0000313" key="2">
    <source>
        <dbReference type="EMBL" id="QEE28185.1"/>
    </source>
</evidence>